<keyword evidence="3" id="KW-1185">Reference proteome</keyword>
<gene>
    <name evidence="2" type="ORF">J0S82_013940</name>
</gene>
<name>A0A8J6DIZ0_GALPY</name>
<dbReference type="SUPFAM" id="SSF143113">
    <property type="entry name" value="NAP-like"/>
    <property type="match status" value="1"/>
</dbReference>
<feature type="compositionally biased region" description="Low complexity" evidence="1">
    <location>
        <begin position="317"/>
        <end position="328"/>
    </location>
</feature>
<feature type="region of interest" description="Disordered" evidence="1">
    <location>
        <begin position="317"/>
        <end position="359"/>
    </location>
</feature>
<dbReference type="InterPro" id="IPR037231">
    <property type="entry name" value="NAP-like_sf"/>
</dbReference>
<feature type="non-terminal residue" evidence="2">
    <location>
        <position position="1"/>
    </location>
</feature>
<feature type="compositionally biased region" description="Gly residues" evidence="1">
    <location>
        <begin position="346"/>
        <end position="359"/>
    </location>
</feature>
<feature type="compositionally biased region" description="Basic residues" evidence="1">
    <location>
        <begin position="161"/>
        <end position="175"/>
    </location>
</feature>
<evidence type="ECO:0000313" key="3">
    <source>
        <dbReference type="Proteomes" id="UP000700334"/>
    </source>
</evidence>
<feature type="region of interest" description="Disordered" evidence="1">
    <location>
        <begin position="149"/>
        <end position="187"/>
    </location>
</feature>
<sequence length="359" mass="38306">RQLPQLPPLGGYECVAVVPPIGPVPSGLPPAVAVCSLPKPVSSDDVNRVRCTKHEIPTCTSALLHLSTPLSTSLWLDYFPSPAQFRDWLPRSSSSSAVSLDPFFLWAAASPYAPPAPLNELSAVLVHSTTRTSRVREPIVPSTAWRVRLGPGQAGVPGTSPRRRRRRRRRRRWCRPPRDGEQPGRAPSLLAALEALQLELEPVNRQASRAYCRLRLRMRQRRQPHLDRRGTVIQGIRGFWAKAVSLLLLPCGPQRGWARAEGREWGARRPGQVGDHAGHTVGSGREAPGAAGRVQGGCGLRPQRLLVAGPAHPGRAGAAGLPGAGSAATHRTQGMDGAGLPAACGGQWGGSGDSLHGGT</sequence>
<dbReference type="AlphaFoldDB" id="A0A8J6DIZ0"/>
<dbReference type="EMBL" id="JAGFMF010011901">
    <property type="protein sequence ID" value="KAG8510129.1"/>
    <property type="molecule type" value="Genomic_DNA"/>
</dbReference>
<protein>
    <submittedName>
        <fullName evidence="2">Testis-specific Y-encoded protein 10</fullName>
    </submittedName>
</protein>
<proteinExistence type="predicted"/>
<dbReference type="Gene3D" id="1.20.5.1500">
    <property type="match status" value="1"/>
</dbReference>
<dbReference type="Proteomes" id="UP000700334">
    <property type="component" value="Unassembled WGS sequence"/>
</dbReference>
<evidence type="ECO:0000313" key="2">
    <source>
        <dbReference type="EMBL" id="KAG8510129.1"/>
    </source>
</evidence>
<comment type="caution">
    <text evidence="2">The sequence shown here is derived from an EMBL/GenBank/DDBJ whole genome shotgun (WGS) entry which is preliminary data.</text>
</comment>
<accession>A0A8J6DIZ0</accession>
<feature type="non-terminal residue" evidence="2">
    <location>
        <position position="359"/>
    </location>
</feature>
<evidence type="ECO:0000256" key="1">
    <source>
        <dbReference type="SAM" id="MobiDB-lite"/>
    </source>
</evidence>
<organism evidence="2 3">
    <name type="scientific">Galemys pyrenaicus</name>
    <name type="common">Iberian desman</name>
    <name type="synonym">Pyrenean desman</name>
    <dbReference type="NCBI Taxonomy" id="202257"/>
    <lineage>
        <taxon>Eukaryota</taxon>
        <taxon>Metazoa</taxon>
        <taxon>Chordata</taxon>
        <taxon>Craniata</taxon>
        <taxon>Vertebrata</taxon>
        <taxon>Euteleostomi</taxon>
        <taxon>Mammalia</taxon>
        <taxon>Eutheria</taxon>
        <taxon>Laurasiatheria</taxon>
        <taxon>Eulipotyphla</taxon>
        <taxon>Talpidae</taxon>
        <taxon>Galemys</taxon>
    </lineage>
</organism>
<reference evidence="2" key="1">
    <citation type="journal article" date="2021" name="Evol. Appl.">
        <title>The genome of the Pyrenean desman and the effects of bottlenecks and inbreeding on the genomic landscape of an endangered species.</title>
        <authorList>
            <person name="Escoda L."/>
            <person name="Castresana J."/>
        </authorList>
    </citation>
    <scope>NUCLEOTIDE SEQUENCE</scope>
    <source>
        <strain evidence="2">IBE-C5619</strain>
    </source>
</reference>